<feature type="domain" description="HTH cro/C1-type" evidence="1">
    <location>
        <begin position="34"/>
        <end position="81"/>
    </location>
</feature>
<dbReference type="Gene3D" id="3.30.450.180">
    <property type="match status" value="1"/>
</dbReference>
<evidence type="ECO:0000313" key="3">
    <source>
        <dbReference type="Proteomes" id="UP000318103"/>
    </source>
</evidence>
<dbReference type="PROSITE" id="PS50943">
    <property type="entry name" value="HTH_CROC1"/>
    <property type="match status" value="1"/>
</dbReference>
<dbReference type="Pfam" id="PF13560">
    <property type="entry name" value="HTH_31"/>
    <property type="match status" value="1"/>
</dbReference>
<dbReference type="Pfam" id="PF17765">
    <property type="entry name" value="MLTR_LBD"/>
    <property type="match status" value="1"/>
</dbReference>
<dbReference type="RefSeq" id="WP_055704375.1">
    <property type="nucleotide sequence ID" value="NZ_JBPJFI010000001.1"/>
</dbReference>
<dbReference type="InterPro" id="IPR010982">
    <property type="entry name" value="Lambda_DNA-bd_dom_sf"/>
</dbReference>
<evidence type="ECO:0000259" key="1">
    <source>
        <dbReference type="PROSITE" id="PS50943"/>
    </source>
</evidence>
<dbReference type="Gene3D" id="1.10.260.40">
    <property type="entry name" value="lambda repressor-like DNA-binding domains"/>
    <property type="match status" value="1"/>
</dbReference>
<sequence length="291" mass="32488">MNRAELADFLRRGRARLDPTDVGLAPGARRRTPGLRREEVASLAGMSVDYYARLEQCRGPRPSRQMLTALARALRLTDDERDHLFHLAGEEPPRRDSVSAHVRPGLLLVLDRLHDAPALVVTDCGEVLAQNALSRALSGDVLGRPPRERNLVRRFFLDPAARELFPPEDVPEHARRHVANLRAVTAARPDDPEPAALVAELRAASEEFARLWDAHEVAVRRSTTKRFRHPVVGLLELDCEILLTGDHRHHLVLHTARPGTESYERLQLLRVVGLQDMTPQRAAGETRSAAG</sequence>
<dbReference type="PANTHER" id="PTHR35010">
    <property type="entry name" value="BLL4672 PROTEIN-RELATED"/>
    <property type="match status" value="1"/>
</dbReference>
<dbReference type="Proteomes" id="UP000318103">
    <property type="component" value="Unassembled WGS sequence"/>
</dbReference>
<dbReference type="GO" id="GO:0003677">
    <property type="term" value="F:DNA binding"/>
    <property type="evidence" value="ECO:0007669"/>
    <property type="project" value="InterPro"/>
</dbReference>
<evidence type="ECO:0000313" key="2">
    <source>
        <dbReference type="EMBL" id="TQK99288.1"/>
    </source>
</evidence>
<keyword evidence="3" id="KW-1185">Reference proteome</keyword>
<dbReference type="PANTHER" id="PTHR35010:SF2">
    <property type="entry name" value="BLL4672 PROTEIN"/>
    <property type="match status" value="1"/>
</dbReference>
<proteinExistence type="predicted"/>
<dbReference type="SMART" id="SM00530">
    <property type="entry name" value="HTH_XRE"/>
    <property type="match status" value="1"/>
</dbReference>
<accession>A0A542UJN8</accession>
<dbReference type="InterPro" id="IPR041413">
    <property type="entry name" value="MLTR_LBD"/>
</dbReference>
<protein>
    <submittedName>
        <fullName evidence="2">Helix-turn-helix protein</fullName>
    </submittedName>
</protein>
<reference evidence="2 3" key="1">
    <citation type="submission" date="2019-06" db="EMBL/GenBank/DDBJ databases">
        <title>Sequencing the genomes of 1000 actinobacteria strains.</title>
        <authorList>
            <person name="Klenk H.-P."/>
        </authorList>
    </citation>
    <scope>NUCLEOTIDE SEQUENCE [LARGE SCALE GENOMIC DNA]</scope>
    <source>
        <strain evidence="2 3">DSM 41929</strain>
    </source>
</reference>
<name>A0A542UJN8_9ACTN</name>
<gene>
    <name evidence="2" type="ORF">FB563_4357</name>
</gene>
<dbReference type="SUPFAM" id="SSF47413">
    <property type="entry name" value="lambda repressor-like DNA-binding domains"/>
    <property type="match status" value="1"/>
</dbReference>
<dbReference type="OrthoDB" id="3542608at2"/>
<comment type="caution">
    <text evidence="2">The sequence shown here is derived from an EMBL/GenBank/DDBJ whole genome shotgun (WGS) entry which is preliminary data.</text>
</comment>
<dbReference type="EMBL" id="VFNX01000001">
    <property type="protein sequence ID" value="TQK99288.1"/>
    <property type="molecule type" value="Genomic_DNA"/>
</dbReference>
<dbReference type="InterPro" id="IPR001387">
    <property type="entry name" value="Cro/C1-type_HTH"/>
</dbReference>
<dbReference type="CDD" id="cd00093">
    <property type="entry name" value="HTH_XRE"/>
    <property type="match status" value="1"/>
</dbReference>
<dbReference type="STRING" id="164348.BFF78_28335"/>
<dbReference type="AlphaFoldDB" id="A0A542UJN8"/>
<organism evidence="2 3">
    <name type="scientific">Streptomyces puniciscabiei</name>
    <dbReference type="NCBI Taxonomy" id="164348"/>
    <lineage>
        <taxon>Bacteria</taxon>
        <taxon>Bacillati</taxon>
        <taxon>Actinomycetota</taxon>
        <taxon>Actinomycetes</taxon>
        <taxon>Kitasatosporales</taxon>
        <taxon>Streptomycetaceae</taxon>
        <taxon>Streptomyces</taxon>
    </lineage>
</organism>